<feature type="domain" description="Cyclin-like" evidence="2">
    <location>
        <begin position="114"/>
        <end position="199"/>
    </location>
</feature>
<dbReference type="AlphaFoldDB" id="A0A4S8K1T4"/>
<feature type="region of interest" description="Disordered" evidence="1">
    <location>
        <begin position="214"/>
        <end position="250"/>
    </location>
</feature>
<name>A0A4S8K1T4_MUSBA</name>
<feature type="region of interest" description="Disordered" evidence="1">
    <location>
        <begin position="273"/>
        <end position="402"/>
    </location>
</feature>
<comment type="caution">
    <text evidence="3">The sequence shown here is derived from an EMBL/GenBank/DDBJ whole genome shotgun (WGS) entry which is preliminary data.</text>
</comment>
<keyword evidence="4" id="KW-1185">Reference proteome</keyword>
<evidence type="ECO:0000313" key="4">
    <source>
        <dbReference type="Proteomes" id="UP000317650"/>
    </source>
</evidence>
<dbReference type="GO" id="GO:0006357">
    <property type="term" value="P:regulation of transcription by RNA polymerase II"/>
    <property type="evidence" value="ECO:0007669"/>
    <property type="project" value="InterPro"/>
</dbReference>
<dbReference type="Pfam" id="PF21797">
    <property type="entry name" value="CycT2-like_C"/>
    <property type="match status" value="1"/>
</dbReference>
<organism evidence="3 4">
    <name type="scientific">Musa balbisiana</name>
    <name type="common">Banana</name>
    <dbReference type="NCBI Taxonomy" id="52838"/>
    <lineage>
        <taxon>Eukaryota</taxon>
        <taxon>Viridiplantae</taxon>
        <taxon>Streptophyta</taxon>
        <taxon>Embryophyta</taxon>
        <taxon>Tracheophyta</taxon>
        <taxon>Spermatophyta</taxon>
        <taxon>Magnoliopsida</taxon>
        <taxon>Liliopsida</taxon>
        <taxon>Zingiberales</taxon>
        <taxon>Musaceae</taxon>
        <taxon>Musa</taxon>
    </lineage>
</organism>
<dbReference type="InterPro" id="IPR036915">
    <property type="entry name" value="Cyclin-like_sf"/>
</dbReference>
<feature type="compositionally biased region" description="Basic and acidic residues" evidence="1">
    <location>
        <begin position="273"/>
        <end position="353"/>
    </location>
</feature>
<proteinExistence type="predicted"/>
<dbReference type="PIRSF" id="PIRSF036580">
    <property type="entry name" value="Cyclin_L"/>
    <property type="match status" value="1"/>
</dbReference>
<feature type="compositionally biased region" description="Polar residues" evidence="1">
    <location>
        <begin position="214"/>
        <end position="244"/>
    </location>
</feature>
<dbReference type="SMART" id="SM00385">
    <property type="entry name" value="CYCLIN"/>
    <property type="match status" value="1"/>
</dbReference>
<protein>
    <recommendedName>
        <fullName evidence="2">Cyclin-like domain-containing protein</fullName>
    </recommendedName>
</protein>
<dbReference type="InterPro" id="IPR013763">
    <property type="entry name" value="Cyclin-like_dom"/>
</dbReference>
<reference evidence="3 4" key="1">
    <citation type="journal article" date="2019" name="Nat. Plants">
        <title>Genome sequencing of Musa balbisiana reveals subgenome evolution and function divergence in polyploid bananas.</title>
        <authorList>
            <person name="Yao X."/>
        </authorList>
    </citation>
    <scope>NUCLEOTIDE SEQUENCE [LARGE SCALE GENOMIC DNA]</scope>
    <source>
        <strain evidence="4">cv. DH-PKW</strain>
        <tissue evidence="3">Leaves</tissue>
    </source>
</reference>
<feature type="compositionally biased region" description="Basic residues" evidence="1">
    <location>
        <begin position="393"/>
        <end position="402"/>
    </location>
</feature>
<dbReference type="CDD" id="cd20594">
    <property type="entry name" value="CYCLIN_AcCycL_rpt2"/>
    <property type="match status" value="1"/>
</dbReference>
<dbReference type="PANTHER" id="PTHR10026">
    <property type="entry name" value="CYCLIN"/>
    <property type="match status" value="1"/>
</dbReference>
<sequence length="402" mass="46462">MRRARMIYTAIDTFYLTDEQLKNSPSRKDGIDEETETTLRIYGCDLIQESGILLKLPQAVMATGQVLFHRFYCKKSFARFSVKKYTELKNDLVRTERHLLKEMGFICHVEHPHKFISNYLATLEAPPELRQEAWNLANDSLRTTLCVRFKSEVVACGVVYAAARRFQVPLPENPPWWLVFDADKAGIDEVCRVLAHLYSLPKAQYVPVYKDNDSFTSRNKNSDQQAQVQKESSADGDTNGTSTLKLGVPNSDASLSKEAIVKAALDKLKVSKKTDDDTRNVAAEGDHKEETTVKPKVDHKADANTERNYDRERERTKSRDRDSRGRDSDYDGRGRDSDRDRDREKDVEREREKDRRHRAKDKGSGHSEKSRHHSSRDRSDYHSSHSSRDKDRHERHRHHPYG</sequence>
<dbReference type="SUPFAM" id="SSF47954">
    <property type="entry name" value="Cyclin-like"/>
    <property type="match status" value="2"/>
</dbReference>
<dbReference type="Proteomes" id="UP000317650">
    <property type="component" value="Chromosome 8"/>
</dbReference>
<accession>A0A4S8K1T4</accession>
<evidence type="ECO:0000313" key="3">
    <source>
        <dbReference type="EMBL" id="THU68653.1"/>
    </source>
</evidence>
<evidence type="ECO:0000256" key="1">
    <source>
        <dbReference type="SAM" id="MobiDB-lite"/>
    </source>
</evidence>
<dbReference type="STRING" id="52838.A0A4S8K1T4"/>
<dbReference type="Gene3D" id="1.10.472.10">
    <property type="entry name" value="Cyclin-like"/>
    <property type="match status" value="2"/>
</dbReference>
<dbReference type="GO" id="GO:0016538">
    <property type="term" value="F:cyclin-dependent protein serine/threonine kinase regulator activity"/>
    <property type="evidence" value="ECO:0007669"/>
    <property type="project" value="InterPro"/>
</dbReference>
<dbReference type="EMBL" id="PYDT01000002">
    <property type="protein sequence ID" value="THU68653.1"/>
    <property type="molecule type" value="Genomic_DNA"/>
</dbReference>
<dbReference type="InterPro" id="IPR043198">
    <property type="entry name" value="Cyclin/Ssn8"/>
</dbReference>
<gene>
    <name evidence="3" type="ORF">C4D60_Mb08t06130</name>
</gene>
<evidence type="ECO:0000259" key="2">
    <source>
        <dbReference type="SMART" id="SM00385"/>
    </source>
</evidence>
<dbReference type="FunFam" id="1.10.472.10:FF:000031">
    <property type="entry name" value="cyclin-L1-1-like isoform X1"/>
    <property type="match status" value="1"/>
</dbReference>
<feature type="compositionally biased region" description="Basic and acidic residues" evidence="1">
    <location>
        <begin position="376"/>
        <end position="392"/>
    </location>
</feature>